<dbReference type="Pfam" id="PF13492">
    <property type="entry name" value="GAF_3"/>
    <property type="match status" value="1"/>
</dbReference>
<dbReference type="GO" id="GO:0005886">
    <property type="term" value="C:plasma membrane"/>
    <property type="evidence" value="ECO:0007669"/>
    <property type="project" value="TreeGrafter"/>
</dbReference>
<dbReference type="CDD" id="cd01987">
    <property type="entry name" value="USP_KdpD-like"/>
    <property type="match status" value="1"/>
</dbReference>
<dbReference type="Pfam" id="PF00512">
    <property type="entry name" value="HisKA"/>
    <property type="match status" value="1"/>
</dbReference>
<dbReference type="GO" id="GO:0005524">
    <property type="term" value="F:ATP binding"/>
    <property type="evidence" value="ECO:0007669"/>
    <property type="project" value="UniProtKB-KW"/>
</dbReference>
<dbReference type="InterPro" id="IPR003018">
    <property type="entry name" value="GAF"/>
</dbReference>
<dbReference type="CDD" id="cd00075">
    <property type="entry name" value="HATPase"/>
    <property type="match status" value="1"/>
</dbReference>
<evidence type="ECO:0000256" key="6">
    <source>
        <dbReference type="ARBA" id="ARBA00022692"/>
    </source>
</evidence>
<dbReference type="InterPro" id="IPR052023">
    <property type="entry name" value="Histidine_kinase_KdpD"/>
</dbReference>
<dbReference type="InterPro" id="IPR025201">
    <property type="entry name" value="KdpD_TM"/>
</dbReference>
<dbReference type="FunFam" id="3.40.50.300:FF:000483">
    <property type="entry name" value="Sensor histidine kinase KdpD"/>
    <property type="match status" value="1"/>
</dbReference>
<proteinExistence type="predicted"/>
<feature type="transmembrane region" description="Helical" evidence="13">
    <location>
        <begin position="449"/>
        <end position="467"/>
    </location>
</feature>
<dbReference type="Gene3D" id="1.10.287.130">
    <property type="match status" value="1"/>
</dbReference>
<dbReference type="InterPro" id="IPR014729">
    <property type="entry name" value="Rossmann-like_a/b/a_fold"/>
</dbReference>
<dbReference type="SUPFAM" id="SSF55874">
    <property type="entry name" value="ATPase domain of HSP90 chaperone/DNA topoisomerase II/histidine kinase"/>
    <property type="match status" value="1"/>
</dbReference>
<dbReference type="InterPro" id="IPR006016">
    <property type="entry name" value="UspA"/>
</dbReference>
<dbReference type="InterPro" id="IPR038318">
    <property type="entry name" value="KdpD_sf"/>
</dbReference>
<evidence type="ECO:0000256" key="1">
    <source>
        <dbReference type="ARBA" id="ARBA00000085"/>
    </source>
</evidence>
<comment type="subcellular location">
    <subcellularLocation>
        <location evidence="2">Membrane</location>
        <topology evidence="2">Multi-pass membrane protein</topology>
    </subcellularLocation>
</comment>
<keyword evidence="10 13" id="KW-1133">Transmembrane helix</keyword>
<dbReference type="EC" id="2.7.13.3" evidence="3"/>
<keyword evidence="9" id="KW-0067">ATP-binding</keyword>
<name>A0A516GYM9_9PROT</name>
<dbReference type="InterPro" id="IPR004358">
    <property type="entry name" value="Sig_transdc_His_kin-like_C"/>
</dbReference>
<dbReference type="InterPro" id="IPR029016">
    <property type="entry name" value="GAF-like_dom_sf"/>
</dbReference>
<comment type="catalytic activity">
    <reaction evidence="1">
        <text>ATP + protein L-histidine = ADP + protein N-phospho-L-histidine.</text>
        <dbReference type="EC" id="2.7.13.3"/>
    </reaction>
</comment>
<evidence type="ECO:0000313" key="15">
    <source>
        <dbReference type="EMBL" id="QDO96629.1"/>
    </source>
</evidence>
<dbReference type="InterPro" id="IPR036097">
    <property type="entry name" value="HisK_dim/P_sf"/>
</dbReference>
<dbReference type="InterPro" id="IPR036890">
    <property type="entry name" value="HATPase_C_sf"/>
</dbReference>
<evidence type="ECO:0000256" key="13">
    <source>
        <dbReference type="SAM" id="Phobius"/>
    </source>
</evidence>
<keyword evidence="8 15" id="KW-0418">Kinase</keyword>
<dbReference type="PANTHER" id="PTHR45569:SF1">
    <property type="entry name" value="SENSOR PROTEIN KDPD"/>
    <property type="match status" value="1"/>
</dbReference>
<evidence type="ECO:0000256" key="7">
    <source>
        <dbReference type="ARBA" id="ARBA00022741"/>
    </source>
</evidence>
<dbReference type="Pfam" id="PF00582">
    <property type="entry name" value="Usp"/>
    <property type="match status" value="1"/>
</dbReference>
<dbReference type="KEGG" id="fer:FNB15_04765"/>
<dbReference type="Pfam" id="PF02518">
    <property type="entry name" value="HATPase_c"/>
    <property type="match status" value="1"/>
</dbReference>
<dbReference type="PANTHER" id="PTHR45569">
    <property type="entry name" value="SENSOR PROTEIN KDPD"/>
    <property type="match status" value="1"/>
</dbReference>
<evidence type="ECO:0000256" key="3">
    <source>
        <dbReference type="ARBA" id="ARBA00012438"/>
    </source>
</evidence>
<keyword evidence="7" id="KW-0547">Nucleotide-binding</keyword>
<dbReference type="Pfam" id="PF02702">
    <property type="entry name" value="KdpD"/>
    <property type="match status" value="1"/>
</dbReference>
<keyword evidence="16" id="KW-1185">Reference proteome</keyword>
<dbReference type="EMBL" id="CP041636">
    <property type="protein sequence ID" value="QDO96629.1"/>
    <property type="molecule type" value="Genomic_DNA"/>
</dbReference>
<feature type="domain" description="Histidine kinase" evidence="14">
    <location>
        <begin position="678"/>
        <end position="896"/>
    </location>
</feature>
<dbReference type="FunFam" id="3.30.565.10:FF:000006">
    <property type="entry name" value="Sensor histidine kinase WalK"/>
    <property type="match status" value="1"/>
</dbReference>
<evidence type="ECO:0000256" key="11">
    <source>
        <dbReference type="ARBA" id="ARBA00023012"/>
    </source>
</evidence>
<dbReference type="OrthoDB" id="9806130at2"/>
<dbReference type="Proteomes" id="UP000317496">
    <property type="component" value="Chromosome"/>
</dbReference>
<gene>
    <name evidence="15" type="ORF">FNB15_04765</name>
</gene>
<dbReference type="Pfam" id="PF13493">
    <property type="entry name" value="DUF4118"/>
    <property type="match status" value="1"/>
</dbReference>
<dbReference type="RefSeq" id="WP_144067610.1">
    <property type="nucleotide sequence ID" value="NZ_CP041636.1"/>
</dbReference>
<dbReference type="PRINTS" id="PR00344">
    <property type="entry name" value="BCTRLSENSOR"/>
</dbReference>
<dbReference type="PROSITE" id="PS50109">
    <property type="entry name" value="HIS_KIN"/>
    <property type="match status" value="1"/>
</dbReference>
<reference evidence="15 16" key="1">
    <citation type="submission" date="2019-07" db="EMBL/GenBank/DDBJ databases">
        <title>Genome sequencing for Ferrovibrio sp. K5.</title>
        <authorList>
            <person name="Park S.-J."/>
        </authorList>
    </citation>
    <scope>NUCLEOTIDE SEQUENCE [LARGE SCALE GENOMIC DNA]</scope>
    <source>
        <strain evidence="15 16">K5</strain>
    </source>
</reference>
<evidence type="ECO:0000313" key="16">
    <source>
        <dbReference type="Proteomes" id="UP000317496"/>
    </source>
</evidence>
<keyword evidence="5" id="KW-0808">Transferase</keyword>
<dbReference type="Gene3D" id="1.20.120.620">
    <property type="entry name" value="Backbone structure of the membrane domain of e. Coli histidine kinase receptor kdpd"/>
    <property type="match status" value="1"/>
</dbReference>
<dbReference type="Gene3D" id="3.30.450.40">
    <property type="match status" value="1"/>
</dbReference>
<dbReference type="SUPFAM" id="SSF47384">
    <property type="entry name" value="Homodimeric domain of signal transducing histidine kinase"/>
    <property type="match status" value="1"/>
</dbReference>
<dbReference type="InterPro" id="IPR005467">
    <property type="entry name" value="His_kinase_dom"/>
</dbReference>
<dbReference type="InterPro" id="IPR003852">
    <property type="entry name" value="Sig_transdc_His_kinase_KdpD_N"/>
</dbReference>
<protein>
    <recommendedName>
        <fullName evidence="3">histidine kinase</fullName>
        <ecNumber evidence="3">2.7.13.3</ecNumber>
    </recommendedName>
</protein>
<dbReference type="GO" id="GO:0000155">
    <property type="term" value="F:phosphorelay sensor kinase activity"/>
    <property type="evidence" value="ECO:0007669"/>
    <property type="project" value="InterPro"/>
</dbReference>
<evidence type="ECO:0000256" key="2">
    <source>
        <dbReference type="ARBA" id="ARBA00004141"/>
    </source>
</evidence>
<feature type="transmembrane region" description="Helical" evidence="13">
    <location>
        <begin position="479"/>
        <end position="497"/>
    </location>
</feature>
<keyword evidence="12 13" id="KW-0472">Membrane</keyword>
<evidence type="ECO:0000256" key="10">
    <source>
        <dbReference type="ARBA" id="ARBA00022989"/>
    </source>
</evidence>
<organism evidence="15 16">
    <name type="scientific">Ferrovibrio terrae</name>
    <dbReference type="NCBI Taxonomy" id="2594003"/>
    <lineage>
        <taxon>Bacteria</taxon>
        <taxon>Pseudomonadati</taxon>
        <taxon>Pseudomonadota</taxon>
        <taxon>Alphaproteobacteria</taxon>
        <taxon>Rhodospirillales</taxon>
        <taxon>Rhodospirillaceae</taxon>
        <taxon>Ferrovibrio</taxon>
    </lineage>
</organism>
<evidence type="ECO:0000256" key="4">
    <source>
        <dbReference type="ARBA" id="ARBA00022553"/>
    </source>
</evidence>
<dbReference type="SMART" id="SM00388">
    <property type="entry name" value="HisKA"/>
    <property type="match status" value="1"/>
</dbReference>
<dbReference type="InterPro" id="IPR003661">
    <property type="entry name" value="HisK_dim/P_dom"/>
</dbReference>
<keyword evidence="4" id="KW-0597">Phosphoprotein</keyword>
<dbReference type="Gene3D" id="3.40.50.620">
    <property type="entry name" value="HUPs"/>
    <property type="match status" value="1"/>
</dbReference>
<dbReference type="SUPFAM" id="SSF52540">
    <property type="entry name" value="P-loop containing nucleoside triphosphate hydrolases"/>
    <property type="match status" value="1"/>
</dbReference>
<dbReference type="InterPro" id="IPR027417">
    <property type="entry name" value="P-loop_NTPase"/>
</dbReference>
<accession>A0A516GYM9</accession>
<dbReference type="Gene3D" id="3.40.50.300">
    <property type="entry name" value="P-loop containing nucleotide triphosphate hydrolases"/>
    <property type="match status" value="1"/>
</dbReference>
<evidence type="ECO:0000256" key="12">
    <source>
        <dbReference type="ARBA" id="ARBA00023136"/>
    </source>
</evidence>
<dbReference type="InterPro" id="IPR003594">
    <property type="entry name" value="HATPase_dom"/>
</dbReference>
<dbReference type="AlphaFoldDB" id="A0A516GYM9"/>
<dbReference type="Gene3D" id="3.30.565.10">
    <property type="entry name" value="Histidine kinase-like ATPase, C-terminal domain"/>
    <property type="match status" value="1"/>
</dbReference>
<keyword evidence="11" id="KW-0902">Two-component regulatory system</keyword>
<evidence type="ECO:0000256" key="5">
    <source>
        <dbReference type="ARBA" id="ARBA00022679"/>
    </source>
</evidence>
<sequence>MAEDRSDRDSRPSPDALLQAATQEKRGRLNVFLGAAPGVGKTYAMLEAAHVRQREGVDVVVGVVETHGRQETADLLRGLEQLPQRRVAYRDRVFNELDVDEVLKRRPQLVLVDELAHTNVPGSRHDKRYQDIEEIRAAGIDVYTALNIQHLESLNDVVAQITRVKVRETVPDSVLAQADTIEVIDLPPEDLIKRLKEGKVYVPDQAARAVHHFFAPGNLTALRELALRKAADQVDSQMLSYMQSHAIAGPWPTRDRIMACISPSPLMPRLVRTARRIAERRKAPWIALYIETPAHDRLSDKEKTQINRALTLAEEFGAEVVTVAGSNVPGEIIRQARQRNVTEIVVARSHRSRLVNRLRGTLTDRLVELGDGINIHVITGSSDAESWFEVMRDRFAGVSLAGLIPAAAIAFGVTGLVKLAEDWLPGSSIPLLILVGVLFSSLRYGHSAAVLSSVVAVLGYNFLFLQPLYTFTIANAENIYTFFVFLAVALITSNLTARIRAQAEAARVREARTASLYDFSRMVTGAAAEDDILWAVVHHVTAISKAQSLVMMPDRMIEDGGRLGIRAAYPPEDQIDDKAKIAADWAWEKGEPAGRGTGTLPSSDWLFLPLRTAERKLGALGIRFPDDRPALGPDERRLLDALAGQAALAIERSLLNRDVEEARVLAETEKLRSALLSSISHDLRTPLASIIGGVSSLMNFDSRLDDRGRSELLQTVRDEAERLNRFVGNLLDMTKIEAGAMQPRLDWVDPEELVATAVKRASPLTHGHDIRIEVAPEMPLLRVDYILIEQVLINLLDNAAKYSSKGSPVDVRLRHDGSHVMLTVTDSGSGIPAAELEQVFDMFYRVKAGDRQVAGTGLGLSICRSILKAHGGEIRAESPVRDGRGTRMIVTLPVEEQPALFDEARPGGETMPHG</sequence>
<feature type="transmembrane region" description="Helical" evidence="13">
    <location>
        <begin position="395"/>
        <end position="417"/>
    </location>
</feature>
<evidence type="ECO:0000259" key="14">
    <source>
        <dbReference type="PROSITE" id="PS50109"/>
    </source>
</evidence>
<dbReference type="SMART" id="SM00387">
    <property type="entry name" value="HATPase_c"/>
    <property type="match status" value="1"/>
</dbReference>
<evidence type="ECO:0000256" key="9">
    <source>
        <dbReference type="ARBA" id="ARBA00022840"/>
    </source>
</evidence>
<dbReference type="GO" id="GO:0005737">
    <property type="term" value="C:cytoplasm"/>
    <property type="evidence" value="ECO:0007669"/>
    <property type="project" value="UniProtKB-ARBA"/>
</dbReference>
<dbReference type="CDD" id="cd00082">
    <property type="entry name" value="HisKA"/>
    <property type="match status" value="1"/>
</dbReference>
<keyword evidence="6 13" id="KW-0812">Transmembrane</keyword>
<dbReference type="SUPFAM" id="SSF55781">
    <property type="entry name" value="GAF domain-like"/>
    <property type="match status" value="1"/>
</dbReference>
<dbReference type="SUPFAM" id="SSF52402">
    <property type="entry name" value="Adenine nucleotide alpha hydrolases-like"/>
    <property type="match status" value="1"/>
</dbReference>
<evidence type="ECO:0000256" key="8">
    <source>
        <dbReference type="ARBA" id="ARBA00022777"/>
    </source>
</evidence>